<protein>
    <submittedName>
        <fullName evidence="2">Pimeloyl-ACP methyl ester carboxylesterase</fullName>
    </submittedName>
</protein>
<dbReference type="RefSeq" id="WP_184788956.1">
    <property type="nucleotide sequence ID" value="NZ_BONT01000046.1"/>
</dbReference>
<keyword evidence="3" id="KW-1185">Reference proteome</keyword>
<evidence type="ECO:0000313" key="2">
    <source>
        <dbReference type="EMBL" id="MBB6036117.1"/>
    </source>
</evidence>
<sequence length="116" mass="12897">MKGEPWWPLTGLPESTAQAPSAATWPDLDFDPAPHYERLTIPILCFFGETDMWTPVDDTVRMWREAVDRGGHEPPTVVRLDGCGHEPALHEGGPVHPRYEEALLDWLDARAAAPAS</sequence>
<feature type="region of interest" description="Disordered" evidence="1">
    <location>
        <begin position="1"/>
        <end position="20"/>
    </location>
</feature>
<comment type="caution">
    <text evidence="2">The sequence shown here is derived from an EMBL/GenBank/DDBJ whole genome shotgun (WGS) entry which is preliminary data.</text>
</comment>
<evidence type="ECO:0000256" key="1">
    <source>
        <dbReference type="SAM" id="MobiDB-lite"/>
    </source>
</evidence>
<reference evidence="2 3" key="1">
    <citation type="submission" date="2020-08" db="EMBL/GenBank/DDBJ databases">
        <title>Genomic Encyclopedia of Type Strains, Phase IV (KMG-IV): sequencing the most valuable type-strain genomes for metagenomic binning, comparative biology and taxonomic classification.</title>
        <authorList>
            <person name="Goeker M."/>
        </authorList>
    </citation>
    <scope>NUCLEOTIDE SEQUENCE [LARGE SCALE GENOMIC DNA]</scope>
    <source>
        <strain evidence="2 3">YIM 65646</strain>
    </source>
</reference>
<dbReference type="InterPro" id="IPR029058">
    <property type="entry name" value="AB_hydrolase_fold"/>
</dbReference>
<dbReference type="AlphaFoldDB" id="A0A841FS32"/>
<gene>
    <name evidence="2" type="ORF">HNR73_003985</name>
</gene>
<dbReference type="EMBL" id="JACHGT010000008">
    <property type="protein sequence ID" value="MBB6036117.1"/>
    <property type="molecule type" value="Genomic_DNA"/>
</dbReference>
<proteinExistence type="predicted"/>
<name>A0A841FS32_9ACTN</name>
<organism evidence="2 3">
    <name type="scientific">Phytomonospora endophytica</name>
    <dbReference type="NCBI Taxonomy" id="714109"/>
    <lineage>
        <taxon>Bacteria</taxon>
        <taxon>Bacillati</taxon>
        <taxon>Actinomycetota</taxon>
        <taxon>Actinomycetes</taxon>
        <taxon>Micromonosporales</taxon>
        <taxon>Micromonosporaceae</taxon>
        <taxon>Phytomonospora</taxon>
    </lineage>
</organism>
<accession>A0A841FS32</accession>
<dbReference type="SUPFAM" id="SSF53474">
    <property type="entry name" value="alpha/beta-Hydrolases"/>
    <property type="match status" value="1"/>
</dbReference>
<dbReference type="Gene3D" id="3.40.50.1820">
    <property type="entry name" value="alpha/beta hydrolase"/>
    <property type="match status" value="1"/>
</dbReference>
<dbReference type="Proteomes" id="UP000548476">
    <property type="component" value="Unassembled WGS sequence"/>
</dbReference>
<evidence type="ECO:0000313" key="3">
    <source>
        <dbReference type="Proteomes" id="UP000548476"/>
    </source>
</evidence>